<dbReference type="FunFam" id="1.20.140.40:FF:000008">
    <property type="entry name" value="Invertase/pectin methylesterase inhibitor family protein"/>
    <property type="match status" value="1"/>
</dbReference>
<feature type="domain" description="Pectinesterase inhibitor" evidence="5">
    <location>
        <begin position="31"/>
        <end position="177"/>
    </location>
</feature>
<evidence type="ECO:0000256" key="3">
    <source>
        <dbReference type="ARBA" id="ARBA00038471"/>
    </source>
</evidence>
<comment type="caution">
    <text evidence="6">The sequence shown here is derived from an EMBL/GenBank/DDBJ whole genome shotgun (WGS) entry which is preliminary data.</text>
</comment>
<proteinExistence type="inferred from homology"/>
<dbReference type="GO" id="GO:0046910">
    <property type="term" value="F:pectinesterase inhibitor activity"/>
    <property type="evidence" value="ECO:0007669"/>
    <property type="project" value="InterPro"/>
</dbReference>
<dbReference type="CDD" id="cd15797">
    <property type="entry name" value="PMEI"/>
    <property type="match status" value="1"/>
</dbReference>
<dbReference type="InterPro" id="IPR034086">
    <property type="entry name" value="PMEI_plant"/>
</dbReference>
<dbReference type="NCBIfam" id="TIGR01614">
    <property type="entry name" value="PME_inhib"/>
    <property type="match status" value="1"/>
</dbReference>
<reference evidence="6 7" key="1">
    <citation type="journal article" date="2018" name="Sci. Data">
        <title>The draft genome sequence of cork oak.</title>
        <authorList>
            <person name="Ramos A.M."/>
            <person name="Usie A."/>
            <person name="Barbosa P."/>
            <person name="Barros P.M."/>
            <person name="Capote T."/>
            <person name="Chaves I."/>
            <person name="Simoes F."/>
            <person name="Abreu I."/>
            <person name="Carrasquinho I."/>
            <person name="Faro C."/>
            <person name="Guimaraes J.B."/>
            <person name="Mendonca D."/>
            <person name="Nobrega F."/>
            <person name="Rodrigues L."/>
            <person name="Saibo N.J.M."/>
            <person name="Varela M.C."/>
            <person name="Egas C."/>
            <person name="Matos J."/>
            <person name="Miguel C.M."/>
            <person name="Oliveira M.M."/>
            <person name="Ricardo C.P."/>
            <person name="Goncalves S."/>
        </authorList>
    </citation>
    <scope>NUCLEOTIDE SEQUENCE [LARGE SCALE GENOMIC DNA]</scope>
    <source>
        <strain evidence="7">cv. HL8</strain>
    </source>
</reference>
<keyword evidence="7" id="KW-1185">Reference proteome</keyword>
<dbReference type="Pfam" id="PF04043">
    <property type="entry name" value="PMEI"/>
    <property type="match status" value="1"/>
</dbReference>
<dbReference type="SUPFAM" id="SSF101148">
    <property type="entry name" value="Plant invertase/pectin methylesterase inhibitor"/>
    <property type="match status" value="1"/>
</dbReference>
<keyword evidence="1 4" id="KW-0732">Signal</keyword>
<dbReference type="PANTHER" id="PTHR36710:SF18">
    <property type="entry name" value="PECTINESTERASE INHIBITOR 5-RELATED"/>
    <property type="match status" value="1"/>
</dbReference>
<evidence type="ECO:0000313" key="7">
    <source>
        <dbReference type="Proteomes" id="UP000237347"/>
    </source>
</evidence>
<gene>
    <name evidence="6" type="primary">PMEI5_4</name>
    <name evidence="6" type="ORF">CFP56_033117</name>
</gene>
<dbReference type="InterPro" id="IPR035513">
    <property type="entry name" value="Invertase/methylesterase_inhib"/>
</dbReference>
<protein>
    <submittedName>
        <fullName evidence="6">Pectinesterase inhibitor 5</fullName>
    </submittedName>
</protein>
<dbReference type="InterPro" id="IPR006501">
    <property type="entry name" value="Pectinesterase_inhib_dom"/>
</dbReference>
<dbReference type="SMART" id="SM00856">
    <property type="entry name" value="PMEI"/>
    <property type="match status" value="1"/>
</dbReference>
<accession>A0AAW0JFG8</accession>
<sequence>MASRISCLSILVIPLLVASLFCQVSNAQGSFDEAFLEKICQKTVDYEFCQSTLRSDVRTFTANPDGLVLISISITVDHVRNTIDQIPNILKTLTDPLDKTRIQNCQTDYNEIVVKLNAAYSASDAKSYQEVLNSLTDALSKRVECDDEYRLTPPIRDSPLLSASTRLQKLIDITWVIIEEFI</sequence>
<keyword evidence="2" id="KW-1015">Disulfide bond</keyword>
<feature type="chain" id="PRO_5043956780" evidence="4">
    <location>
        <begin position="28"/>
        <end position="182"/>
    </location>
</feature>
<dbReference type="EMBL" id="PKMF04000575">
    <property type="protein sequence ID" value="KAK7825412.1"/>
    <property type="molecule type" value="Genomic_DNA"/>
</dbReference>
<evidence type="ECO:0000313" key="6">
    <source>
        <dbReference type="EMBL" id="KAK7825412.1"/>
    </source>
</evidence>
<dbReference type="Gene3D" id="1.20.140.40">
    <property type="entry name" value="Invertase/pectin methylesterase inhibitor family protein"/>
    <property type="match status" value="1"/>
</dbReference>
<comment type="similarity">
    <text evidence="3">Belongs to the PMEI family.</text>
</comment>
<evidence type="ECO:0000256" key="4">
    <source>
        <dbReference type="SAM" id="SignalP"/>
    </source>
</evidence>
<feature type="signal peptide" evidence="4">
    <location>
        <begin position="1"/>
        <end position="27"/>
    </location>
</feature>
<dbReference type="Proteomes" id="UP000237347">
    <property type="component" value="Unassembled WGS sequence"/>
</dbReference>
<name>A0AAW0JFG8_QUESU</name>
<organism evidence="6 7">
    <name type="scientific">Quercus suber</name>
    <name type="common">Cork oak</name>
    <dbReference type="NCBI Taxonomy" id="58331"/>
    <lineage>
        <taxon>Eukaryota</taxon>
        <taxon>Viridiplantae</taxon>
        <taxon>Streptophyta</taxon>
        <taxon>Embryophyta</taxon>
        <taxon>Tracheophyta</taxon>
        <taxon>Spermatophyta</taxon>
        <taxon>Magnoliopsida</taxon>
        <taxon>eudicotyledons</taxon>
        <taxon>Gunneridae</taxon>
        <taxon>Pentapetalae</taxon>
        <taxon>rosids</taxon>
        <taxon>fabids</taxon>
        <taxon>Fagales</taxon>
        <taxon>Fagaceae</taxon>
        <taxon>Quercus</taxon>
    </lineage>
</organism>
<dbReference type="PANTHER" id="PTHR36710">
    <property type="entry name" value="PECTINESTERASE INHIBITOR-LIKE"/>
    <property type="match status" value="1"/>
</dbReference>
<evidence type="ECO:0000256" key="1">
    <source>
        <dbReference type="ARBA" id="ARBA00022729"/>
    </source>
</evidence>
<evidence type="ECO:0000259" key="5">
    <source>
        <dbReference type="SMART" id="SM00856"/>
    </source>
</evidence>
<dbReference type="InterPro" id="IPR052421">
    <property type="entry name" value="PCW_Enzyme_Inhibitor"/>
</dbReference>
<evidence type="ECO:0000256" key="2">
    <source>
        <dbReference type="ARBA" id="ARBA00023157"/>
    </source>
</evidence>
<dbReference type="AlphaFoldDB" id="A0AAW0JFG8"/>